<dbReference type="Proteomes" id="UP000251197">
    <property type="component" value="Unassembled WGS sequence"/>
</dbReference>
<evidence type="ECO:0000313" key="5">
    <source>
        <dbReference type="Proteomes" id="UP000251197"/>
    </source>
</evidence>
<evidence type="ECO:0000313" key="3">
    <source>
        <dbReference type="EMBL" id="SQA96698.1"/>
    </source>
</evidence>
<dbReference type="AlphaFoldDB" id="A0A291DXN3"/>
<dbReference type="RefSeq" id="WP_096753984.1">
    <property type="nucleotide sequence ID" value="NZ_CP023525.1"/>
</dbReference>
<reference evidence="3 5" key="2">
    <citation type="submission" date="2018-06" db="EMBL/GenBank/DDBJ databases">
        <authorList>
            <consortium name="Pathogen Informatics"/>
            <person name="Doyle S."/>
        </authorList>
    </citation>
    <scope>NUCLEOTIDE SEQUENCE [LARGE SCALE GENOMIC DNA]</scope>
    <source>
        <strain evidence="3 5">NCTC12120</strain>
    </source>
</reference>
<evidence type="ECO:0000313" key="4">
    <source>
        <dbReference type="Proteomes" id="UP000217979"/>
    </source>
</evidence>
<dbReference type="Proteomes" id="UP000217979">
    <property type="component" value="Chromosome"/>
</dbReference>
<proteinExistence type="predicted"/>
<dbReference type="EMBL" id="UAVU01000003">
    <property type="protein sequence ID" value="SQA96698.1"/>
    <property type="molecule type" value="Genomic_DNA"/>
</dbReference>
<dbReference type="NCBIfam" id="NF033650">
    <property type="entry name" value="ANR_neg_reg"/>
    <property type="match status" value="1"/>
</dbReference>
<dbReference type="EMBL" id="CP023525">
    <property type="protein sequence ID" value="ATF92386.1"/>
    <property type="molecule type" value="Genomic_DNA"/>
</dbReference>
<evidence type="ECO:0008006" key="6">
    <source>
        <dbReference type="Google" id="ProtNLM"/>
    </source>
</evidence>
<name>A0A291DXN3_9ENTR</name>
<accession>A0A291DXN3</accession>
<dbReference type="InterPro" id="IPR047666">
    <property type="entry name" value="ANR_neg_reg"/>
</dbReference>
<organism evidence="1 4">
    <name type="scientific">Cedecea neteri</name>
    <dbReference type="NCBI Taxonomy" id="158822"/>
    <lineage>
        <taxon>Bacteria</taxon>
        <taxon>Pseudomonadati</taxon>
        <taxon>Pseudomonadota</taxon>
        <taxon>Gammaproteobacteria</taxon>
        <taxon>Enterobacterales</taxon>
        <taxon>Enterobacteriaceae</taxon>
        <taxon>Cedecea</taxon>
    </lineage>
</organism>
<protein>
    <recommendedName>
        <fullName evidence="6">ANR family transcriptional regulator</fullName>
    </recommendedName>
</protein>
<dbReference type="EMBL" id="CP023525">
    <property type="protein sequence ID" value="ATF93656.1"/>
    <property type="molecule type" value="Genomic_DNA"/>
</dbReference>
<reference evidence="1 4" key="1">
    <citation type="submission" date="2017-09" db="EMBL/GenBank/DDBJ databases">
        <title>FDA dAtabase for Regulatory Grade micrObial Sequences (FDA-ARGOS): Supporting development and validation of Infectious Disease Dx tests.</title>
        <authorList>
            <person name="Minogue T."/>
            <person name="Wolcott M."/>
            <person name="Wasieloski L."/>
            <person name="Aguilar W."/>
            <person name="Moore D."/>
            <person name="Tallon L."/>
            <person name="Sadzewicz L."/>
            <person name="Ott S."/>
            <person name="Zhao X."/>
            <person name="Nagaraj S."/>
            <person name="Vavikolanu K."/>
            <person name="Aluvathingal J."/>
            <person name="Nadendla S."/>
            <person name="Sichtig H."/>
        </authorList>
    </citation>
    <scope>NUCLEOTIDE SEQUENCE [LARGE SCALE GENOMIC DNA]</scope>
    <source>
        <strain evidence="1 4">FDAARGOS_392</strain>
    </source>
</reference>
<sequence>MAKIVEHAARNNFGQYAVGAGRAEREGQWLKAALLWRNAHASACDSACREWAEVRIAFCEKAESRGWRGSHECQVV</sequence>
<evidence type="ECO:0000313" key="1">
    <source>
        <dbReference type="EMBL" id="ATF92386.1"/>
    </source>
</evidence>
<evidence type="ECO:0000313" key="2">
    <source>
        <dbReference type="EMBL" id="ATF93656.1"/>
    </source>
</evidence>
<gene>
    <name evidence="1" type="ORF">CO704_09955</name>
    <name evidence="2" type="ORF">CO704_16825</name>
    <name evidence="3" type="ORF">NCTC12120_00458</name>
</gene>